<dbReference type="STRING" id="500635.MITSMUL_05601"/>
<dbReference type="PANTHER" id="PTHR40446">
    <property type="entry name" value="N-ACETYLGLUCOSAMINE-1-PHOSPHODIESTER ALPHA-N-ACETYLGLUCOSAMINIDASE"/>
    <property type="match status" value="1"/>
</dbReference>
<dbReference type="Pfam" id="PF09992">
    <property type="entry name" value="NAGPA"/>
    <property type="match status" value="1"/>
</dbReference>
<evidence type="ECO:0000313" key="3">
    <source>
        <dbReference type="EMBL" id="EEX67731.1"/>
    </source>
</evidence>
<dbReference type="EMBL" id="ABWK02000027">
    <property type="protein sequence ID" value="EEX67731.1"/>
    <property type="molecule type" value="Genomic_DNA"/>
</dbReference>
<reference evidence="3" key="1">
    <citation type="submission" date="2009-09" db="EMBL/GenBank/DDBJ databases">
        <authorList>
            <person name="Weinstock G."/>
            <person name="Sodergren E."/>
            <person name="Clifton S."/>
            <person name="Fulton L."/>
            <person name="Fulton B."/>
            <person name="Courtney L."/>
            <person name="Fronick C."/>
            <person name="Harrison M."/>
            <person name="Strong C."/>
            <person name="Farmer C."/>
            <person name="Delahaunty K."/>
            <person name="Markovic C."/>
            <person name="Hall O."/>
            <person name="Minx P."/>
            <person name="Tomlinson C."/>
            <person name="Mitreva M."/>
            <person name="Nelson J."/>
            <person name="Hou S."/>
            <person name="Wollam A."/>
            <person name="Pepin K.H."/>
            <person name="Johnson M."/>
            <person name="Bhonagiri V."/>
            <person name="Nash W.E."/>
            <person name="Warren W."/>
            <person name="Chinwalla A."/>
            <person name="Mardis E.R."/>
            <person name="Wilson R.K."/>
        </authorList>
    </citation>
    <scope>NUCLEOTIDE SEQUENCE [LARGE SCALE GENOMIC DNA]</scope>
    <source>
        <strain evidence="3">DSM 20544</strain>
    </source>
</reference>
<dbReference type="PANTHER" id="PTHR40446:SF2">
    <property type="entry name" value="N-ACETYLGLUCOSAMINE-1-PHOSPHODIESTER ALPHA-N-ACETYLGLUCOSAMINIDASE"/>
    <property type="match status" value="1"/>
</dbReference>
<feature type="signal peptide" evidence="1">
    <location>
        <begin position="1"/>
        <end position="37"/>
    </location>
</feature>
<keyword evidence="4" id="KW-1185">Reference proteome</keyword>
<evidence type="ECO:0000256" key="1">
    <source>
        <dbReference type="SAM" id="SignalP"/>
    </source>
</evidence>
<accession>C9KQW2</accession>
<dbReference type="Proteomes" id="UP000003671">
    <property type="component" value="Unassembled WGS sequence"/>
</dbReference>
<name>C9KQW2_9FIRM</name>
<feature type="domain" description="Phosphodiester glycosidase" evidence="2">
    <location>
        <begin position="327"/>
        <end position="500"/>
    </location>
</feature>
<comment type="caution">
    <text evidence="3">The sequence shown here is derived from an EMBL/GenBank/DDBJ whole genome shotgun (WGS) entry which is preliminary data.</text>
</comment>
<proteinExistence type="predicted"/>
<dbReference type="AlphaFoldDB" id="C9KQW2"/>
<sequence length="503" mass="53337">MPGRFFIGREINMNKILRRAAVFAAAALFLGQSFAMAAGLTSMRFHSGSEHDRVVYEFTDMPVYTTAISGDGRTLTLDLADTSYKGFSAVPAKGSRIESIAYNKKGKHLIVTMKLKAGLSYQVRTLKNPTRLFIDVLPDTSAATSIAGTAASKPAVTATKGSSTGMPGTIDGDYVQEIEPGLTEHTYVYWDDYGKVSAWLLEADPARYRLVPTLAKGKIPGREAVSGIVARAGGVAGINASYFAPAGDILGVTQINGQTVGTTYYTRSAFGLRKDGTPVFGKISYDGTVTMGGVSVSVAGVDCERGADSLVIYNRAYGSSTGTNEYGREYIVRGGRVTDIRQNDSPIPADGVVISVHGMAADELGGVQVGDPVMIEENLGDGWQNMDFIIGCGPRLVENGRVHVTVDEEDFPADIRIGRAPRSAVGITKDGRYLLAVVDGRQSHSVGLTLTDWAKLLVKFGAQDALNLDGGGSSDLVVNGDVQNSPSDGQERLVGDGLVLVKK</sequence>
<protein>
    <recommendedName>
        <fullName evidence="2">Phosphodiester glycosidase domain-containing protein</fullName>
    </recommendedName>
</protein>
<dbReference type="InterPro" id="IPR018711">
    <property type="entry name" value="NAGPA"/>
</dbReference>
<dbReference type="PATRIC" id="fig|500635.8.peg.2189"/>
<dbReference type="eggNOG" id="COG4632">
    <property type="taxonomic scope" value="Bacteria"/>
</dbReference>
<organism evidence="3 4">
    <name type="scientific">Mitsuokella multacida DSM 20544</name>
    <dbReference type="NCBI Taxonomy" id="500635"/>
    <lineage>
        <taxon>Bacteria</taxon>
        <taxon>Bacillati</taxon>
        <taxon>Bacillota</taxon>
        <taxon>Negativicutes</taxon>
        <taxon>Selenomonadales</taxon>
        <taxon>Selenomonadaceae</taxon>
        <taxon>Mitsuokella</taxon>
    </lineage>
</organism>
<evidence type="ECO:0000259" key="2">
    <source>
        <dbReference type="Pfam" id="PF09992"/>
    </source>
</evidence>
<keyword evidence="1" id="KW-0732">Signal</keyword>
<gene>
    <name evidence="3" type="ORF">MITSMUL_05601</name>
</gene>
<feature type="chain" id="PRO_5002997575" description="Phosphodiester glycosidase domain-containing protein" evidence="1">
    <location>
        <begin position="38"/>
        <end position="503"/>
    </location>
</feature>
<dbReference type="HOGENOM" id="CLU_042792_0_0_9"/>
<evidence type="ECO:0000313" key="4">
    <source>
        <dbReference type="Proteomes" id="UP000003671"/>
    </source>
</evidence>